<proteinExistence type="predicted"/>
<evidence type="ECO:0000313" key="4">
    <source>
        <dbReference type="EMBL" id="UJO13402.1"/>
    </source>
</evidence>
<dbReference type="OrthoDB" id="4954273at2759"/>
<evidence type="ECO:0000313" key="5">
    <source>
        <dbReference type="Proteomes" id="UP000756132"/>
    </source>
</evidence>
<accession>A0A1P8YXQ1</accession>
<name>A0A1P8YXQ1_PASFU</name>
<evidence type="ECO:0000256" key="2">
    <source>
        <dbReference type="SAM" id="SignalP"/>
    </source>
</evidence>
<dbReference type="AlphaFoldDB" id="A0A1P8YXQ1"/>
<feature type="signal peptide" evidence="2">
    <location>
        <begin position="1"/>
        <end position="16"/>
    </location>
</feature>
<dbReference type="Proteomes" id="UP000756132">
    <property type="component" value="Chromosome 2"/>
</dbReference>
<dbReference type="EMBL" id="KX943115">
    <property type="protein sequence ID" value="AQA29286.1"/>
    <property type="molecule type" value="Genomic_DNA"/>
</dbReference>
<keyword evidence="5" id="KW-1185">Reference proteome</keyword>
<keyword evidence="2" id="KW-0732">Signal</keyword>
<protein>
    <submittedName>
        <fullName evidence="4">Ecp9-3</fullName>
    </submittedName>
    <submittedName>
        <fullName evidence="3">Extracellular protein 9-3</fullName>
    </submittedName>
</protein>
<feature type="region of interest" description="Disordered" evidence="1">
    <location>
        <begin position="19"/>
        <end position="39"/>
    </location>
</feature>
<dbReference type="EMBL" id="CP090164">
    <property type="protein sequence ID" value="UJO13402.1"/>
    <property type="molecule type" value="Genomic_DNA"/>
</dbReference>
<organism evidence="3">
    <name type="scientific">Passalora fulva</name>
    <name type="common">Tomato leaf mold</name>
    <name type="synonym">Cladosporium fulvum</name>
    <dbReference type="NCBI Taxonomy" id="5499"/>
    <lineage>
        <taxon>Eukaryota</taxon>
        <taxon>Fungi</taxon>
        <taxon>Dikarya</taxon>
        <taxon>Ascomycota</taxon>
        <taxon>Pezizomycotina</taxon>
        <taxon>Dothideomycetes</taxon>
        <taxon>Dothideomycetidae</taxon>
        <taxon>Mycosphaerellales</taxon>
        <taxon>Mycosphaerellaceae</taxon>
        <taxon>Fulvia</taxon>
    </lineage>
</organism>
<reference evidence="3" key="1">
    <citation type="submission" date="2016-10" db="EMBL/GenBank/DDBJ databases">
        <title>Novel effectors identified in the apoplast of Cladosporium fulvum-infected tomato.</title>
        <authorList>
            <person name="Mesarich C.H."/>
            <person name="de Wit P.J.G.M."/>
        </authorList>
    </citation>
    <scope>NUCLEOTIDE SEQUENCE</scope>
    <source>
        <strain evidence="3">0WU</strain>
    </source>
</reference>
<evidence type="ECO:0000256" key="1">
    <source>
        <dbReference type="SAM" id="MobiDB-lite"/>
    </source>
</evidence>
<gene>
    <name evidence="3" type="primary">Ecp9-3</name>
    <name evidence="4" type="ORF">CLAFUR5_14658</name>
</gene>
<evidence type="ECO:0000313" key="3">
    <source>
        <dbReference type="EMBL" id="AQA29286.1"/>
    </source>
</evidence>
<reference evidence="4" key="2">
    <citation type="submission" date="2021-12" db="EMBL/GenBank/DDBJ databases">
        <authorList>
            <person name="Zaccaron A."/>
            <person name="Stergiopoulos I."/>
        </authorList>
    </citation>
    <scope>NUCLEOTIDE SEQUENCE</scope>
    <source>
        <strain evidence="4">Race5_Kim</strain>
    </source>
</reference>
<reference evidence="4" key="3">
    <citation type="journal article" date="2022" name="Microb. Genom.">
        <title>A chromosome-scale genome assembly of the tomato pathogen Cladosporium fulvum reveals a compartmentalized genome architecture and the presence of a dispensable chromosome.</title>
        <authorList>
            <person name="Zaccaron A.Z."/>
            <person name="Chen L.H."/>
            <person name="Samaras A."/>
            <person name="Stergiopoulos I."/>
        </authorList>
    </citation>
    <scope>NUCLEOTIDE SEQUENCE</scope>
    <source>
        <strain evidence="4">Race5_Kim</strain>
    </source>
</reference>
<feature type="chain" id="PRO_5040671814" evidence="2">
    <location>
        <begin position="17"/>
        <end position="102"/>
    </location>
</feature>
<sequence>MKLLPILLITIIAVTANPQSWDDDQRPPCDHGAAGDGSCEKDGLHTYCCSYDSAYRHLFPVNRPLVRLARGPSGDYSRCGPEGVWNLFCAEMYLSERPLSLR</sequence>